<dbReference type="InterPro" id="IPR012334">
    <property type="entry name" value="Pectin_lyas_fold"/>
</dbReference>
<evidence type="ECO:0000256" key="1">
    <source>
        <dbReference type="ARBA" id="ARBA00008455"/>
    </source>
</evidence>
<dbReference type="InterPro" id="IPR000668">
    <property type="entry name" value="Peptidase_C1A_C"/>
</dbReference>
<dbReference type="Gene3D" id="2.160.20.10">
    <property type="entry name" value="Single-stranded right-handed beta-helix, Pectin lyase-like"/>
    <property type="match status" value="1"/>
</dbReference>
<proteinExistence type="inferred from homology"/>
<dbReference type="InterPro" id="IPR022409">
    <property type="entry name" value="PKD/Chitinase_dom"/>
</dbReference>
<dbReference type="EMBL" id="CP075546">
    <property type="protein sequence ID" value="QVV87719.1"/>
    <property type="molecule type" value="Genomic_DNA"/>
</dbReference>
<dbReference type="GO" id="GO:0006508">
    <property type="term" value="P:proteolysis"/>
    <property type="evidence" value="ECO:0007669"/>
    <property type="project" value="InterPro"/>
</dbReference>
<dbReference type="FunFam" id="2.60.40.10:FF:000270">
    <property type="entry name" value="Cell surface protein"/>
    <property type="match status" value="2"/>
</dbReference>
<dbReference type="Pfam" id="PF00112">
    <property type="entry name" value="Peptidase_C1"/>
    <property type="match status" value="1"/>
</dbReference>
<evidence type="ECO:0000259" key="2">
    <source>
        <dbReference type="PROSITE" id="PS50093"/>
    </source>
</evidence>
<dbReference type="CDD" id="cd02619">
    <property type="entry name" value="Peptidase_C1"/>
    <property type="match status" value="1"/>
</dbReference>
<dbReference type="InterPro" id="IPR040528">
    <property type="entry name" value="Lectin-like"/>
</dbReference>
<feature type="domain" description="PKD" evidence="2">
    <location>
        <begin position="483"/>
        <end position="553"/>
    </location>
</feature>
<accession>A0A8E7EI45</accession>
<dbReference type="Pfam" id="PF18560">
    <property type="entry name" value="Lectin_like"/>
    <property type="match status" value="1"/>
</dbReference>
<dbReference type="PANTHER" id="PTHR12411">
    <property type="entry name" value="CYSTEINE PROTEASE FAMILY C1-RELATED"/>
    <property type="match status" value="1"/>
</dbReference>
<dbReference type="InterPro" id="IPR007742">
    <property type="entry name" value="NosD_dom"/>
</dbReference>
<dbReference type="InterPro" id="IPR000601">
    <property type="entry name" value="PKD_dom"/>
</dbReference>
<dbReference type="SUPFAM" id="SSF49299">
    <property type="entry name" value="PKD domain"/>
    <property type="match status" value="2"/>
</dbReference>
<dbReference type="SMART" id="SM00645">
    <property type="entry name" value="Pept_C1"/>
    <property type="match status" value="1"/>
</dbReference>
<dbReference type="Pfam" id="PF05048">
    <property type="entry name" value="NosD"/>
    <property type="match status" value="1"/>
</dbReference>
<dbReference type="Pfam" id="PF18911">
    <property type="entry name" value="PKD_4"/>
    <property type="match status" value="2"/>
</dbReference>
<dbReference type="SMART" id="SM00089">
    <property type="entry name" value="PKD"/>
    <property type="match status" value="2"/>
</dbReference>
<dbReference type="InterPro" id="IPR035986">
    <property type="entry name" value="PKD_dom_sf"/>
</dbReference>
<dbReference type="InterPro" id="IPR013128">
    <property type="entry name" value="Peptidase_C1A"/>
</dbReference>
<dbReference type="Proteomes" id="UP000680656">
    <property type="component" value="Chromosome"/>
</dbReference>
<dbReference type="AlphaFoldDB" id="A0A8E7EI45"/>
<dbReference type="InterPro" id="IPR013783">
    <property type="entry name" value="Ig-like_fold"/>
</dbReference>
<dbReference type="GO" id="GO:0008234">
    <property type="term" value="F:cysteine-type peptidase activity"/>
    <property type="evidence" value="ECO:0007669"/>
    <property type="project" value="InterPro"/>
</dbReference>
<dbReference type="SUPFAM" id="SSF51126">
    <property type="entry name" value="Pectin lyase-like"/>
    <property type="match status" value="1"/>
</dbReference>
<reference evidence="3 4" key="1">
    <citation type="submission" date="2021-05" db="EMBL/GenBank/DDBJ databases">
        <title>A novel Methanospirillum isolate from a pyrite-forming mixed culture.</title>
        <authorList>
            <person name="Bunk B."/>
            <person name="Sproer C."/>
            <person name="Spring S."/>
            <person name="Pester M."/>
        </authorList>
    </citation>
    <scope>NUCLEOTIDE SEQUENCE [LARGE SCALE GENOMIC DNA]</scope>
    <source>
        <strain evidence="3 4">J.3.6.1-F.2.7.3</strain>
    </source>
</reference>
<sequence length="1093" mass="118373">MGIQNKIFLFLFFFLFTIIASHCYADSGDITSGAFAPLSITWMQDTHIANASVNNQYCCGSGTLRESPVDLSHLIGKKVSSLHILADYPSSFDLRNSNRVPAIRDQGQSGSCWDFASIKSLESSLLPETAKDFSENNLKNHVSVYDPAGFDFADGGNDLMAAAYFLRGSGPVPEKLDPYNPYSFVSPQNLPVESLVSDVPMIPGRSGPTDNENIKWGIVNLGCLYTTIEYSDTHFNSVTSSFYNPNGKTPNHAVSIIGWDDNFKASSFSTNPPGDGAFICANSWGPNWGEKGFFYISYYDVLIGKRVSAFSAATDNTDGTYGYDTLGWVNSFGFGYDDASAANVFTADSDIEITNAGFYIPQVGTSVTATVYVNPEDGPVGSAQPATSNNEVYQIPGYHTLRFDLPVKVKKGEKFSIVIDVHTPDYGFPIPVEYPVPGYSSKATAAAGQSYVKTSTGKWSDLTTWDPQANACIRAGYVLISGPKADFYAEPTSGSAPLTVSFHDTSTGNPERWLWQFGDGSTSTEQNPVHTYTINGVYSVSLTSDTPAGESRTIKRDYITISEPTEIIVPDDHSLIQEAINKAPPGSTILVRYGYYPEKLTIGKPLSLIGESDADGQKPIIDSQFTGTPVSITAAGVTVENFSLTGAWSETAIRPGIAVRGNEAIIKNNWIFENYAGVRFESVTGGTLDSNIIWNTTSNAIFSESSSYLKIFNNTLIWTKEAPALRITGGYNSVVKGNVIAENTKTGLSLSGTGITLYDNYFNNTQNVALTAETKATWNVPKTTGPNIVLGPFIGGNFWAAPDGSGFSETHSDENGDGFCDEVYRIGGENVDELPLAVPDSVPPTASFEASPQTGTLPLTVQFKDTSFGTIESWNWDFGDGSSSQERHPIHVYQTIGTYDVQLTVTGPKGSDSEIKLQYIHVTGTGNTYTLTFLPGWNFFTPPKTLSSGSDTAALFASIDTAGHSLFMFQNLTDGWKKVNRDTVLHPMYGYWIYSKNRVDTTLWLDPIGGGKRTIDAGWNAIGSPGTGPVPAKTAMSTLGDTWSYLVGYDESKQKYEDVIIRKGTGTNSDDRLLKSGHGYWLYATGTGELFAA</sequence>
<gene>
    <name evidence="3" type="ORF">KHC33_10145</name>
</gene>
<dbReference type="InterPro" id="IPR038765">
    <property type="entry name" value="Papain-like_cys_pep_sf"/>
</dbReference>
<dbReference type="CDD" id="cd00146">
    <property type="entry name" value="PKD"/>
    <property type="match status" value="2"/>
</dbReference>
<evidence type="ECO:0000313" key="3">
    <source>
        <dbReference type="EMBL" id="QVV87719.1"/>
    </source>
</evidence>
<dbReference type="SUPFAM" id="SSF54001">
    <property type="entry name" value="Cysteine proteinases"/>
    <property type="match status" value="1"/>
</dbReference>
<feature type="domain" description="PKD" evidence="2">
    <location>
        <begin position="844"/>
        <end position="911"/>
    </location>
</feature>
<dbReference type="PROSITE" id="PS50093">
    <property type="entry name" value="PKD"/>
    <property type="match status" value="2"/>
</dbReference>
<protein>
    <submittedName>
        <fullName evidence="3">PKD domain-containing protein</fullName>
    </submittedName>
</protein>
<dbReference type="Gene3D" id="2.60.40.10">
    <property type="entry name" value="Immunoglobulins"/>
    <property type="match status" value="2"/>
</dbReference>
<dbReference type="Gene3D" id="3.90.70.10">
    <property type="entry name" value="Cysteine proteinases"/>
    <property type="match status" value="1"/>
</dbReference>
<keyword evidence="4" id="KW-1185">Reference proteome</keyword>
<comment type="similarity">
    <text evidence="1">Belongs to the peptidase C1 family.</text>
</comment>
<name>A0A8E7EI45_9EURY</name>
<organism evidence="3 4">
    <name type="scientific">Methanospirillum purgamenti</name>
    <dbReference type="NCBI Taxonomy" id="2834276"/>
    <lineage>
        <taxon>Archaea</taxon>
        <taxon>Methanobacteriati</taxon>
        <taxon>Methanobacteriota</taxon>
        <taxon>Stenosarchaea group</taxon>
        <taxon>Methanomicrobia</taxon>
        <taxon>Methanomicrobiales</taxon>
        <taxon>Methanospirillaceae</taxon>
        <taxon>Methanospirillum</taxon>
    </lineage>
</organism>
<dbReference type="KEGG" id="mrtj:KHC33_10145"/>
<dbReference type="RefSeq" id="WP_214418539.1">
    <property type="nucleotide sequence ID" value="NZ_CP075546.1"/>
</dbReference>
<dbReference type="GeneID" id="65097547"/>
<evidence type="ECO:0000313" key="4">
    <source>
        <dbReference type="Proteomes" id="UP000680656"/>
    </source>
</evidence>
<dbReference type="InterPro" id="IPR011050">
    <property type="entry name" value="Pectin_lyase_fold/virulence"/>
</dbReference>